<dbReference type="InterPro" id="IPR011006">
    <property type="entry name" value="CheY-like_superfamily"/>
</dbReference>
<dbReference type="GO" id="GO:0000156">
    <property type="term" value="F:phosphorelay response regulator activity"/>
    <property type="evidence" value="ECO:0007669"/>
    <property type="project" value="TreeGrafter"/>
</dbReference>
<gene>
    <name evidence="11" type="primary">lcoR</name>
    <name evidence="11" type="ORF">GCM10011351_14520</name>
</gene>
<keyword evidence="3" id="KW-0902">Two-component regulatory system</keyword>
<proteinExistence type="predicted"/>
<evidence type="ECO:0000256" key="6">
    <source>
        <dbReference type="ARBA" id="ARBA00023163"/>
    </source>
</evidence>
<dbReference type="Gene3D" id="1.10.10.10">
    <property type="entry name" value="Winged helix-like DNA-binding domain superfamily/Winged helix DNA-binding domain"/>
    <property type="match status" value="1"/>
</dbReference>
<dbReference type="CDD" id="cd00383">
    <property type="entry name" value="trans_reg_C"/>
    <property type="match status" value="1"/>
</dbReference>
<evidence type="ECO:0000313" key="11">
    <source>
        <dbReference type="EMBL" id="GGM29527.1"/>
    </source>
</evidence>
<dbReference type="Gene3D" id="6.10.250.690">
    <property type="match status" value="1"/>
</dbReference>
<dbReference type="OrthoDB" id="9790442at2"/>
<reference evidence="11" key="1">
    <citation type="journal article" date="2014" name="Int. J. Syst. Evol. Microbiol.">
        <title>Complete genome sequence of Corynebacterium casei LMG S-19264T (=DSM 44701T), isolated from a smear-ripened cheese.</title>
        <authorList>
            <consortium name="US DOE Joint Genome Institute (JGI-PGF)"/>
            <person name="Walter F."/>
            <person name="Albersmeier A."/>
            <person name="Kalinowski J."/>
            <person name="Ruckert C."/>
        </authorList>
    </citation>
    <scope>NUCLEOTIDE SEQUENCE</scope>
    <source>
        <strain evidence="11">CGMCC 1.6333</strain>
    </source>
</reference>
<keyword evidence="4" id="KW-0805">Transcription regulation</keyword>
<dbReference type="Proteomes" id="UP000618460">
    <property type="component" value="Unassembled WGS sequence"/>
</dbReference>
<dbReference type="GO" id="GO:0005829">
    <property type="term" value="C:cytosol"/>
    <property type="evidence" value="ECO:0007669"/>
    <property type="project" value="TreeGrafter"/>
</dbReference>
<evidence type="ECO:0000256" key="3">
    <source>
        <dbReference type="ARBA" id="ARBA00023012"/>
    </source>
</evidence>
<evidence type="ECO:0000259" key="10">
    <source>
        <dbReference type="PROSITE" id="PS51755"/>
    </source>
</evidence>
<feature type="modified residue" description="4-aspartylphosphate" evidence="7">
    <location>
        <position position="52"/>
    </location>
</feature>
<evidence type="ECO:0000259" key="9">
    <source>
        <dbReference type="PROSITE" id="PS50110"/>
    </source>
</evidence>
<dbReference type="EMBL" id="BMLG01000005">
    <property type="protein sequence ID" value="GGM29527.1"/>
    <property type="molecule type" value="Genomic_DNA"/>
</dbReference>
<evidence type="ECO:0000256" key="1">
    <source>
        <dbReference type="ARBA" id="ARBA00004496"/>
    </source>
</evidence>
<keyword evidence="6" id="KW-0804">Transcription</keyword>
<dbReference type="PANTHER" id="PTHR48111">
    <property type="entry name" value="REGULATOR OF RPOS"/>
    <property type="match status" value="1"/>
</dbReference>
<dbReference type="InterPro" id="IPR016032">
    <property type="entry name" value="Sig_transdc_resp-reg_C-effctor"/>
</dbReference>
<keyword evidence="12" id="KW-1185">Reference proteome</keyword>
<keyword evidence="5 8" id="KW-0238">DNA-binding</keyword>
<dbReference type="Pfam" id="PF00072">
    <property type="entry name" value="Response_reg"/>
    <property type="match status" value="1"/>
</dbReference>
<dbReference type="SUPFAM" id="SSF46894">
    <property type="entry name" value="C-terminal effector domain of the bipartite response regulators"/>
    <property type="match status" value="1"/>
</dbReference>
<feature type="domain" description="OmpR/PhoB-type" evidence="10">
    <location>
        <begin position="122"/>
        <end position="222"/>
    </location>
</feature>
<accession>A0A917TMY5</accession>
<protein>
    <submittedName>
        <fullName evidence="11">DNA-binding response regulator</fullName>
    </submittedName>
</protein>
<dbReference type="InterPro" id="IPR036388">
    <property type="entry name" value="WH-like_DNA-bd_sf"/>
</dbReference>
<dbReference type="PANTHER" id="PTHR48111:SF73">
    <property type="entry name" value="ALKALINE PHOSPHATASE SYNTHESIS TRANSCRIPTIONAL REGULATORY PROTEIN PHOP"/>
    <property type="match status" value="1"/>
</dbReference>
<dbReference type="RefSeq" id="WP_117153851.1">
    <property type="nucleotide sequence ID" value="NZ_BMLG01000005.1"/>
</dbReference>
<dbReference type="Gene3D" id="3.40.50.2300">
    <property type="match status" value="1"/>
</dbReference>
<evidence type="ECO:0000256" key="7">
    <source>
        <dbReference type="PROSITE-ProRule" id="PRU00169"/>
    </source>
</evidence>
<dbReference type="GO" id="GO:0000976">
    <property type="term" value="F:transcription cis-regulatory region binding"/>
    <property type="evidence" value="ECO:0007669"/>
    <property type="project" value="TreeGrafter"/>
</dbReference>
<evidence type="ECO:0000256" key="4">
    <source>
        <dbReference type="ARBA" id="ARBA00023015"/>
    </source>
</evidence>
<dbReference type="PROSITE" id="PS51755">
    <property type="entry name" value="OMPR_PHOB"/>
    <property type="match status" value="1"/>
</dbReference>
<dbReference type="GO" id="GO:0006355">
    <property type="term" value="P:regulation of DNA-templated transcription"/>
    <property type="evidence" value="ECO:0007669"/>
    <property type="project" value="InterPro"/>
</dbReference>
<dbReference type="InterPro" id="IPR039420">
    <property type="entry name" value="WalR-like"/>
</dbReference>
<dbReference type="AlphaFoldDB" id="A0A917TMY5"/>
<evidence type="ECO:0000256" key="5">
    <source>
        <dbReference type="ARBA" id="ARBA00023125"/>
    </source>
</evidence>
<dbReference type="SMART" id="SM00862">
    <property type="entry name" value="Trans_reg_C"/>
    <property type="match status" value="1"/>
</dbReference>
<comment type="subcellular location">
    <subcellularLocation>
        <location evidence="1">Cytoplasm</location>
    </subcellularLocation>
</comment>
<feature type="DNA-binding region" description="OmpR/PhoB-type" evidence="8">
    <location>
        <begin position="122"/>
        <end position="222"/>
    </location>
</feature>
<dbReference type="InterPro" id="IPR001789">
    <property type="entry name" value="Sig_transdc_resp-reg_receiver"/>
</dbReference>
<name>A0A917TMY5_9BACI</name>
<dbReference type="GO" id="GO:0032993">
    <property type="term" value="C:protein-DNA complex"/>
    <property type="evidence" value="ECO:0007669"/>
    <property type="project" value="TreeGrafter"/>
</dbReference>
<dbReference type="SUPFAM" id="SSF52172">
    <property type="entry name" value="CheY-like"/>
    <property type="match status" value="1"/>
</dbReference>
<feature type="domain" description="Response regulatory" evidence="9">
    <location>
        <begin position="3"/>
        <end position="116"/>
    </location>
</feature>
<dbReference type="Pfam" id="PF00486">
    <property type="entry name" value="Trans_reg_C"/>
    <property type="match status" value="1"/>
</dbReference>
<dbReference type="CDD" id="cd17574">
    <property type="entry name" value="REC_OmpR"/>
    <property type="match status" value="1"/>
</dbReference>
<dbReference type="SMART" id="SM00448">
    <property type="entry name" value="REC"/>
    <property type="match status" value="1"/>
</dbReference>
<comment type="caution">
    <text evidence="11">The sequence shown here is derived from an EMBL/GenBank/DDBJ whole genome shotgun (WGS) entry which is preliminary data.</text>
</comment>
<reference evidence="11" key="2">
    <citation type="submission" date="2020-09" db="EMBL/GenBank/DDBJ databases">
        <authorList>
            <person name="Sun Q."/>
            <person name="Zhou Y."/>
        </authorList>
    </citation>
    <scope>NUCLEOTIDE SEQUENCE</scope>
    <source>
        <strain evidence="11">CGMCC 1.6333</strain>
    </source>
</reference>
<evidence type="ECO:0000256" key="8">
    <source>
        <dbReference type="PROSITE-ProRule" id="PRU01091"/>
    </source>
</evidence>
<organism evidence="11 12">
    <name type="scientific">Paraliobacillus quinghaiensis</name>
    <dbReference type="NCBI Taxonomy" id="470815"/>
    <lineage>
        <taxon>Bacteria</taxon>
        <taxon>Bacillati</taxon>
        <taxon>Bacillota</taxon>
        <taxon>Bacilli</taxon>
        <taxon>Bacillales</taxon>
        <taxon>Bacillaceae</taxon>
        <taxon>Paraliobacillus</taxon>
    </lineage>
</organism>
<keyword evidence="2 7" id="KW-0597">Phosphoprotein</keyword>
<evidence type="ECO:0000256" key="2">
    <source>
        <dbReference type="ARBA" id="ARBA00022553"/>
    </source>
</evidence>
<sequence length="223" mass="25678">MTKILLVDDEVRMLDLLELYLEPIGFSCDKVNSGEAALEKIEKNKYEVVLLDIMMPVISGFQVCKKVRTFSTVPIIMLTAREAKEDVVKGLKLGADDYITKPFNEEELLARIHSVLRRSGQESSIEINRLVWDESTHELKYIGRTIPLTLKEFSIIGYLMKNPNRVYSRESLIDLIWGMNAETERRTIDSHVRNMRGKVRSSGFPIDTHLKTVWGVGYKWVNE</sequence>
<dbReference type="PROSITE" id="PS50110">
    <property type="entry name" value="RESPONSE_REGULATORY"/>
    <property type="match status" value="1"/>
</dbReference>
<evidence type="ECO:0000313" key="12">
    <source>
        <dbReference type="Proteomes" id="UP000618460"/>
    </source>
</evidence>
<dbReference type="FunFam" id="3.40.50.2300:FF:000001">
    <property type="entry name" value="DNA-binding response regulator PhoB"/>
    <property type="match status" value="1"/>
</dbReference>
<dbReference type="InterPro" id="IPR001867">
    <property type="entry name" value="OmpR/PhoB-type_DNA-bd"/>
</dbReference>